<accession>A0A9D2VM40</accession>
<dbReference type="EMBL" id="DYZL01000187">
    <property type="protein sequence ID" value="HJH43911.1"/>
    <property type="molecule type" value="Genomic_DNA"/>
</dbReference>
<dbReference type="FunFam" id="1.25.40.340:FF:000002">
    <property type="entry name" value="Dihydroxyacetone kinase, L subunit"/>
    <property type="match status" value="1"/>
</dbReference>
<gene>
    <name evidence="4" type="ORF">K8V16_08935</name>
</gene>
<evidence type="ECO:0000313" key="4">
    <source>
        <dbReference type="EMBL" id="HJH43911.1"/>
    </source>
</evidence>
<dbReference type="GO" id="GO:0004371">
    <property type="term" value="F:glycerone kinase activity"/>
    <property type="evidence" value="ECO:0007669"/>
    <property type="project" value="InterPro"/>
</dbReference>
<evidence type="ECO:0000256" key="2">
    <source>
        <dbReference type="ARBA" id="ARBA00022777"/>
    </source>
</evidence>
<dbReference type="SMART" id="SM01120">
    <property type="entry name" value="Dak2"/>
    <property type="match status" value="1"/>
</dbReference>
<dbReference type="SUPFAM" id="SSF101473">
    <property type="entry name" value="DhaL-like"/>
    <property type="match status" value="1"/>
</dbReference>
<organism evidence="4 5">
    <name type="scientific">Rubneribacter badeniensis</name>
    <dbReference type="NCBI Taxonomy" id="2070688"/>
    <lineage>
        <taxon>Bacteria</taxon>
        <taxon>Bacillati</taxon>
        <taxon>Actinomycetota</taxon>
        <taxon>Coriobacteriia</taxon>
        <taxon>Eggerthellales</taxon>
        <taxon>Eggerthellaceae</taxon>
        <taxon>Rubneribacter</taxon>
    </lineage>
</organism>
<dbReference type="PROSITE" id="PS51480">
    <property type="entry name" value="DHAL"/>
    <property type="match status" value="1"/>
</dbReference>
<reference evidence="4" key="2">
    <citation type="submission" date="2021-09" db="EMBL/GenBank/DDBJ databases">
        <authorList>
            <person name="Gilroy R."/>
        </authorList>
    </citation>
    <scope>NUCLEOTIDE SEQUENCE</scope>
    <source>
        <strain evidence="4">USAMLcec12-2067</strain>
    </source>
</reference>
<dbReference type="PANTHER" id="PTHR28629:SF4">
    <property type="entry name" value="TRIOKINASE_FMN CYCLASE"/>
    <property type="match status" value="1"/>
</dbReference>
<feature type="domain" description="DhaL" evidence="3">
    <location>
        <begin position="5"/>
        <end position="207"/>
    </location>
</feature>
<keyword evidence="1" id="KW-0808">Transferase</keyword>
<evidence type="ECO:0000259" key="3">
    <source>
        <dbReference type="PROSITE" id="PS51480"/>
    </source>
</evidence>
<dbReference type="InterPro" id="IPR036117">
    <property type="entry name" value="DhaL_dom_sf"/>
</dbReference>
<dbReference type="Proteomes" id="UP000789325">
    <property type="component" value="Unassembled WGS sequence"/>
</dbReference>
<dbReference type="PANTHER" id="PTHR28629">
    <property type="entry name" value="TRIOKINASE/FMN CYCLASE"/>
    <property type="match status" value="1"/>
</dbReference>
<keyword evidence="2" id="KW-0418">Kinase</keyword>
<dbReference type="Pfam" id="PF02734">
    <property type="entry name" value="Dak2"/>
    <property type="match status" value="1"/>
</dbReference>
<comment type="caution">
    <text evidence="4">The sequence shown here is derived from an EMBL/GenBank/DDBJ whole genome shotgun (WGS) entry which is preliminary data.</text>
</comment>
<dbReference type="InterPro" id="IPR050861">
    <property type="entry name" value="Dihydroxyacetone_Kinase"/>
</dbReference>
<dbReference type="GO" id="GO:0019563">
    <property type="term" value="P:glycerol catabolic process"/>
    <property type="evidence" value="ECO:0007669"/>
    <property type="project" value="TreeGrafter"/>
</dbReference>
<reference evidence="4" key="1">
    <citation type="journal article" date="2021" name="PeerJ">
        <title>Extensive microbial diversity within the chicken gut microbiome revealed by metagenomics and culture.</title>
        <authorList>
            <person name="Gilroy R."/>
            <person name="Ravi A."/>
            <person name="Getino M."/>
            <person name="Pursley I."/>
            <person name="Horton D.L."/>
            <person name="Alikhan N.F."/>
            <person name="Baker D."/>
            <person name="Gharbi K."/>
            <person name="Hall N."/>
            <person name="Watson M."/>
            <person name="Adriaenssens E.M."/>
            <person name="Foster-Nyarko E."/>
            <person name="Jarju S."/>
            <person name="Secka A."/>
            <person name="Antonio M."/>
            <person name="Oren A."/>
            <person name="Chaudhuri R.R."/>
            <person name="La Ragione R."/>
            <person name="Hildebrand F."/>
            <person name="Pallen M.J."/>
        </authorList>
    </citation>
    <scope>NUCLEOTIDE SEQUENCE</scope>
    <source>
        <strain evidence="4">USAMLcec12-2067</strain>
    </source>
</reference>
<name>A0A9D2VM40_9ACTN</name>
<dbReference type="Gene3D" id="1.25.40.340">
    <property type="match status" value="1"/>
</dbReference>
<sequence>MIDREAFMRMLEESARLMLEEADRLSDIDSRFGDGDHGVTVAKIAKAMQEAVADDDGSRTLKDFLDDLGMTVMAVRGGSAGPLYGTMIGGLGVGLGEEETDLSTDAARRMLESCLAEMRDITSAQVGDKTMMDALIPAVEAARSCAAADDDAAAVFAVAAEAAEAGAAASEGFASKFGRARSYGDATIGTPDAGAVSTSLFLRGLARGAAQN</sequence>
<proteinExistence type="predicted"/>
<dbReference type="AlphaFoldDB" id="A0A9D2VM40"/>
<evidence type="ECO:0000313" key="5">
    <source>
        <dbReference type="Proteomes" id="UP000789325"/>
    </source>
</evidence>
<protein>
    <submittedName>
        <fullName evidence="4">DAK2 domain-containing protein</fullName>
    </submittedName>
</protein>
<dbReference type="GO" id="GO:0005829">
    <property type="term" value="C:cytosol"/>
    <property type="evidence" value="ECO:0007669"/>
    <property type="project" value="TreeGrafter"/>
</dbReference>
<dbReference type="InterPro" id="IPR004007">
    <property type="entry name" value="DhaL_dom"/>
</dbReference>
<evidence type="ECO:0000256" key="1">
    <source>
        <dbReference type="ARBA" id="ARBA00022679"/>
    </source>
</evidence>